<dbReference type="EMBL" id="ML178837">
    <property type="protein sequence ID" value="TFK98846.1"/>
    <property type="molecule type" value="Genomic_DNA"/>
</dbReference>
<evidence type="ECO:0000313" key="1">
    <source>
        <dbReference type="EMBL" id="TFK98846.1"/>
    </source>
</evidence>
<protein>
    <submittedName>
        <fullName evidence="1">Uncharacterized protein</fullName>
    </submittedName>
</protein>
<dbReference type="STRING" id="1884261.A0A5C3QBB9"/>
<reference evidence="1 2" key="1">
    <citation type="journal article" date="2019" name="Nat. Ecol. Evol.">
        <title>Megaphylogeny resolves global patterns of mushroom evolution.</title>
        <authorList>
            <person name="Varga T."/>
            <person name="Krizsan K."/>
            <person name="Foldi C."/>
            <person name="Dima B."/>
            <person name="Sanchez-Garcia M."/>
            <person name="Sanchez-Ramirez S."/>
            <person name="Szollosi G.J."/>
            <person name="Szarkandi J.G."/>
            <person name="Papp V."/>
            <person name="Albert L."/>
            <person name="Andreopoulos W."/>
            <person name="Angelini C."/>
            <person name="Antonin V."/>
            <person name="Barry K.W."/>
            <person name="Bougher N.L."/>
            <person name="Buchanan P."/>
            <person name="Buyck B."/>
            <person name="Bense V."/>
            <person name="Catcheside P."/>
            <person name="Chovatia M."/>
            <person name="Cooper J."/>
            <person name="Damon W."/>
            <person name="Desjardin D."/>
            <person name="Finy P."/>
            <person name="Geml J."/>
            <person name="Haridas S."/>
            <person name="Hughes K."/>
            <person name="Justo A."/>
            <person name="Karasinski D."/>
            <person name="Kautmanova I."/>
            <person name="Kiss B."/>
            <person name="Kocsube S."/>
            <person name="Kotiranta H."/>
            <person name="LaButti K.M."/>
            <person name="Lechner B.E."/>
            <person name="Liimatainen K."/>
            <person name="Lipzen A."/>
            <person name="Lukacs Z."/>
            <person name="Mihaltcheva S."/>
            <person name="Morgado L.N."/>
            <person name="Niskanen T."/>
            <person name="Noordeloos M.E."/>
            <person name="Ohm R.A."/>
            <person name="Ortiz-Santana B."/>
            <person name="Ovrebo C."/>
            <person name="Racz N."/>
            <person name="Riley R."/>
            <person name="Savchenko A."/>
            <person name="Shiryaev A."/>
            <person name="Soop K."/>
            <person name="Spirin V."/>
            <person name="Szebenyi C."/>
            <person name="Tomsovsky M."/>
            <person name="Tulloss R.E."/>
            <person name="Uehling J."/>
            <person name="Grigoriev I.V."/>
            <person name="Vagvolgyi C."/>
            <person name="Papp T."/>
            <person name="Martin F.M."/>
            <person name="Miettinen O."/>
            <person name="Hibbett D.S."/>
            <person name="Nagy L.G."/>
        </authorList>
    </citation>
    <scope>NUCLEOTIDE SEQUENCE [LARGE SCALE GENOMIC DNA]</scope>
    <source>
        <strain evidence="1 2">CBS 309.79</strain>
    </source>
</reference>
<proteinExistence type="predicted"/>
<sequence length="211" mass="22685">MPAPEAFSTSSANSRPVLGHVNLMVDTFIANASADDLRAVVRGLLASGTPGLAASFTSAARHRLHHTASKPGANSRRFFVVSAQDPEATPTAVSTPQLHASLAQARSYYGVGMGFASLPIFTDIVLSTLKLQWEDDSEMADALSIVDSDITQAIQSAKEEIDAGRVMDWTTAHSVVDDLRRAIHDCHREVKSWGGDLPLVRAASSLQYWKL</sequence>
<keyword evidence="2" id="KW-1185">Reference proteome</keyword>
<dbReference type="OrthoDB" id="3219836at2759"/>
<gene>
    <name evidence="1" type="ORF">BDV98DRAFT_606611</name>
</gene>
<name>A0A5C3QBB9_9AGAR</name>
<evidence type="ECO:0000313" key="2">
    <source>
        <dbReference type="Proteomes" id="UP000305067"/>
    </source>
</evidence>
<accession>A0A5C3QBB9</accession>
<dbReference type="AlphaFoldDB" id="A0A5C3QBB9"/>
<organism evidence="1 2">
    <name type="scientific">Pterulicium gracile</name>
    <dbReference type="NCBI Taxonomy" id="1884261"/>
    <lineage>
        <taxon>Eukaryota</taxon>
        <taxon>Fungi</taxon>
        <taxon>Dikarya</taxon>
        <taxon>Basidiomycota</taxon>
        <taxon>Agaricomycotina</taxon>
        <taxon>Agaricomycetes</taxon>
        <taxon>Agaricomycetidae</taxon>
        <taxon>Agaricales</taxon>
        <taxon>Pleurotineae</taxon>
        <taxon>Pterulaceae</taxon>
        <taxon>Pterulicium</taxon>
    </lineage>
</organism>
<dbReference type="Proteomes" id="UP000305067">
    <property type="component" value="Unassembled WGS sequence"/>
</dbReference>